<dbReference type="FunFam" id="3.90.226.10:FF:000009">
    <property type="entry name" value="Carnitinyl-CoA dehydratase"/>
    <property type="match status" value="1"/>
</dbReference>
<dbReference type="PANTHER" id="PTHR11941">
    <property type="entry name" value="ENOYL-COA HYDRATASE-RELATED"/>
    <property type="match status" value="1"/>
</dbReference>
<dbReference type="GO" id="GO:0006635">
    <property type="term" value="P:fatty acid beta-oxidation"/>
    <property type="evidence" value="ECO:0007669"/>
    <property type="project" value="TreeGrafter"/>
</dbReference>
<evidence type="ECO:0000256" key="1">
    <source>
        <dbReference type="ARBA" id="ARBA00005254"/>
    </source>
</evidence>
<keyword evidence="5" id="KW-1185">Reference proteome</keyword>
<dbReference type="PROSITE" id="PS00166">
    <property type="entry name" value="ENOYL_COA_HYDRATASE"/>
    <property type="match status" value="1"/>
</dbReference>
<dbReference type="RefSeq" id="WP_092270019.1">
    <property type="nucleotide sequence ID" value="NZ_FORT01000009.1"/>
</dbReference>
<dbReference type="AlphaFoldDB" id="A0A1I3X7H2"/>
<dbReference type="Gene3D" id="3.90.226.10">
    <property type="entry name" value="2-enoyl-CoA Hydratase, Chain A, domain 1"/>
    <property type="match status" value="1"/>
</dbReference>
<dbReference type="CDD" id="cd06558">
    <property type="entry name" value="crotonase-like"/>
    <property type="match status" value="1"/>
</dbReference>
<dbReference type="InterPro" id="IPR014748">
    <property type="entry name" value="Enoyl-CoA_hydra_C"/>
</dbReference>
<protein>
    <submittedName>
        <fullName evidence="4">Short chain enoyl-CoA hydratase</fullName>
    </submittedName>
</protein>
<dbReference type="GO" id="GO:0016836">
    <property type="term" value="F:hydro-lyase activity"/>
    <property type="evidence" value="ECO:0007669"/>
    <property type="project" value="UniProtKB-ARBA"/>
</dbReference>
<dbReference type="Pfam" id="PF00378">
    <property type="entry name" value="ECH_1"/>
    <property type="match status" value="1"/>
</dbReference>
<sequence>MSFVESRRIGFEGSIAVVELNRPQSRNAFHTQMAQDLLQAFQQIAQSDARAVILQSSSEQAFCSGADLKERNGMSEAAWREQHRLFEQMFYAIADTPQPVLAAVDGYALAGGFELVLNCDFLLATTRAVFGLPEVTRGIMPGGGATRLLAKRIGLHKAKEWICTGRMIQAEEADRAGLINRLTAPEDLREVTLDLAESLARNAPLSVQYCKQAVDNLFGMEDDLAREKELEYYNRCVDTEDRLEGVLAFVEKRAPRFVGK</sequence>
<proteinExistence type="inferred from homology"/>
<dbReference type="InterPro" id="IPR029045">
    <property type="entry name" value="ClpP/crotonase-like_dom_sf"/>
</dbReference>
<evidence type="ECO:0000256" key="3">
    <source>
        <dbReference type="RuleBase" id="RU003707"/>
    </source>
</evidence>
<evidence type="ECO:0000256" key="2">
    <source>
        <dbReference type="ARBA" id="ARBA00023239"/>
    </source>
</evidence>
<gene>
    <name evidence="4" type="ORF">SAMN05518846_109104</name>
</gene>
<dbReference type="STRING" id="1884381.SAMN05518846_109104"/>
<dbReference type="SUPFAM" id="SSF52096">
    <property type="entry name" value="ClpP/crotonase"/>
    <property type="match status" value="1"/>
</dbReference>
<accession>A0A1I3X7H2</accession>
<dbReference type="FunFam" id="1.10.12.10:FF:000001">
    <property type="entry name" value="Probable enoyl-CoA hydratase, mitochondrial"/>
    <property type="match status" value="1"/>
</dbReference>
<dbReference type="PANTHER" id="PTHR11941:SF54">
    <property type="entry name" value="ENOYL-COA HYDRATASE, MITOCHONDRIAL"/>
    <property type="match status" value="1"/>
</dbReference>
<comment type="similarity">
    <text evidence="1 3">Belongs to the enoyl-CoA hydratase/isomerase family.</text>
</comment>
<reference evidence="5" key="1">
    <citation type="submission" date="2016-10" db="EMBL/GenBank/DDBJ databases">
        <authorList>
            <person name="Varghese N."/>
            <person name="Submissions S."/>
        </authorList>
    </citation>
    <scope>NUCLEOTIDE SEQUENCE [LARGE SCALE GENOMIC DNA]</scope>
    <source>
        <strain evidence="5">OK042</strain>
    </source>
</reference>
<dbReference type="InterPro" id="IPR001753">
    <property type="entry name" value="Enoyl-CoA_hydra/iso"/>
</dbReference>
<organism evidence="4 5">
    <name type="scientific">Brevibacillus centrosporus</name>
    <dbReference type="NCBI Taxonomy" id="54910"/>
    <lineage>
        <taxon>Bacteria</taxon>
        <taxon>Bacillati</taxon>
        <taxon>Bacillota</taxon>
        <taxon>Bacilli</taxon>
        <taxon>Bacillales</taxon>
        <taxon>Paenibacillaceae</taxon>
        <taxon>Brevibacillus</taxon>
    </lineage>
</organism>
<keyword evidence="2" id="KW-0456">Lyase</keyword>
<name>A0A1I3X7H2_9BACL</name>
<dbReference type="EMBL" id="FORT01000009">
    <property type="protein sequence ID" value="SFK15615.1"/>
    <property type="molecule type" value="Genomic_DNA"/>
</dbReference>
<evidence type="ECO:0000313" key="4">
    <source>
        <dbReference type="EMBL" id="SFK15615.1"/>
    </source>
</evidence>
<evidence type="ECO:0000313" key="5">
    <source>
        <dbReference type="Proteomes" id="UP000198915"/>
    </source>
</evidence>
<dbReference type="InterPro" id="IPR018376">
    <property type="entry name" value="Enoyl-CoA_hyd/isom_CS"/>
</dbReference>
<dbReference type="Proteomes" id="UP000198915">
    <property type="component" value="Unassembled WGS sequence"/>
</dbReference>
<dbReference type="Gene3D" id="1.10.12.10">
    <property type="entry name" value="Lyase 2-enoyl-coa Hydratase, Chain A, domain 2"/>
    <property type="match status" value="1"/>
</dbReference>